<evidence type="ECO:0000313" key="2">
    <source>
        <dbReference type="Proteomes" id="UP001164539"/>
    </source>
</evidence>
<keyword evidence="2" id="KW-1185">Reference proteome</keyword>
<accession>A0ACC1YSY5</accession>
<reference evidence="1 2" key="1">
    <citation type="journal article" date="2023" name="Science">
        <title>Complex scaffold remodeling in plant triterpene biosynthesis.</title>
        <authorList>
            <person name="De La Pena R."/>
            <person name="Hodgson H."/>
            <person name="Liu J.C."/>
            <person name="Stephenson M.J."/>
            <person name="Martin A.C."/>
            <person name="Owen C."/>
            <person name="Harkess A."/>
            <person name="Leebens-Mack J."/>
            <person name="Jimenez L.E."/>
            <person name="Osbourn A."/>
            <person name="Sattely E.S."/>
        </authorList>
    </citation>
    <scope>NUCLEOTIDE SEQUENCE [LARGE SCALE GENOMIC DNA]</scope>
    <source>
        <strain evidence="2">cv. JPN11</strain>
        <tissue evidence="1">Leaf</tissue>
    </source>
</reference>
<evidence type="ECO:0000313" key="1">
    <source>
        <dbReference type="EMBL" id="KAJ4725730.1"/>
    </source>
</evidence>
<dbReference type="Proteomes" id="UP001164539">
    <property type="component" value="Chromosome 2"/>
</dbReference>
<comment type="caution">
    <text evidence="1">The sequence shown here is derived from an EMBL/GenBank/DDBJ whole genome shotgun (WGS) entry which is preliminary data.</text>
</comment>
<gene>
    <name evidence="1" type="ORF">OWV82_004555</name>
</gene>
<name>A0ACC1YSY5_MELAZ</name>
<protein>
    <submittedName>
        <fullName evidence="1">Transcriptional regulator SUPERMAN-like</fullName>
    </submittedName>
</protein>
<sequence>MDQQARFFNMRASSSKSSSSESSFVISDKSWEEEAFAEDAARRFGGFIWPPRSYSCSFCGREFKSAQALGGHMNVHRRDKARLKQSPIKSLDHHNYIQNSTVIESKNGDLPSSLSPITVPTVSFAHQTYDQSFVLSIFQDHQKMDPSRSGSTSDIRLFSILDSEIEEHHPKKQETRTPDQVDIIKSDHLPTMSLNLQVGSKIEERISCKVRRTNDVAPPHFLVKENMEDNLDLELRLGDRPKV</sequence>
<organism evidence="1 2">
    <name type="scientific">Melia azedarach</name>
    <name type="common">Chinaberry tree</name>
    <dbReference type="NCBI Taxonomy" id="155640"/>
    <lineage>
        <taxon>Eukaryota</taxon>
        <taxon>Viridiplantae</taxon>
        <taxon>Streptophyta</taxon>
        <taxon>Embryophyta</taxon>
        <taxon>Tracheophyta</taxon>
        <taxon>Spermatophyta</taxon>
        <taxon>Magnoliopsida</taxon>
        <taxon>eudicotyledons</taxon>
        <taxon>Gunneridae</taxon>
        <taxon>Pentapetalae</taxon>
        <taxon>rosids</taxon>
        <taxon>malvids</taxon>
        <taxon>Sapindales</taxon>
        <taxon>Meliaceae</taxon>
        <taxon>Melia</taxon>
    </lineage>
</organism>
<dbReference type="EMBL" id="CM051395">
    <property type="protein sequence ID" value="KAJ4725730.1"/>
    <property type="molecule type" value="Genomic_DNA"/>
</dbReference>
<proteinExistence type="predicted"/>